<feature type="region of interest" description="Disordered" evidence="1">
    <location>
        <begin position="344"/>
        <end position="425"/>
    </location>
</feature>
<evidence type="ECO:0000313" key="2">
    <source>
        <dbReference type="Proteomes" id="UP000694857"/>
    </source>
</evidence>
<protein>
    <submittedName>
        <fullName evidence="3">TP53-target gene 5 protein</fullName>
    </submittedName>
</protein>
<proteinExistence type="predicted"/>
<feature type="compositionally biased region" description="Low complexity" evidence="1">
    <location>
        <begin position="166"/>
        <end position="182"/>
    </location>
</feature>
<dbReference type="OrthoDB" id="9120343at2759"/>
<feature type="compositionally biased region" description="Basic and acidic residues" evidence="1">
    <location>
        <begin position="17"/>
        <end position="28"/>
    </location>
</feature>
<dbReference type="GeneID" id="118880903"/>
<gene>
    <name evidence="3" type="primary">TP53TG5</name>
</gene>
<feature type="region of interest" description="Disordered" evidence="1">
    <location>
        <begin position="153"/>
        <end position="206"/>
    </location>
</feature>
<keyword evidence="2" id="KW-1185">Reference proteome</keyword>
<dbReference type="InterPro" id="IPR029290">
    <property type="entry name" value="TP53TG5"/>
</dbReference>
<sequence>MERSLFVLPHPHRSQRERKNSLKGDTPRPRGKGGKAEGSPGRSARAPVPPASRCTCARPAEPLPAAPRAPADSGCPLRRDGGGGVVAGRAGRGGAAPPGLPRDQRALGAGNEEEAGGGIPGRAKSSRLASLLPATRRAPRRSARLRALPYTCCAPPARADPQRGYAGSRPLRPAAPRLPGSPDASSTRRHPDYPAPSATLGTLRRAPLEKAYAGSEGLGTRCRPSGQVHCGGGPLTLGLTPQPPVPGSGMDRAAVQPSSALGGMQDEEAQEKIQQPVSKVIVRNRLKAVLKNLSLLKLLKSSNPRTQQLHNLARRCWNSLLRVPKMLGVSSGYDDVWDKAEQNKKDLQEAGCPNKKLDSKKSEPLRESEESRPKAAPGERHTAQTAVPQREEQMQPEVPVTSKGHGLPTDPGAQQGQSPTGDPRVVFLKTRQYRTPMKDMKQLETADQCIWFEGLPTRVHLPGPRVMCRSSALRWVKRRCTRLCSASLELPMVRPYKVRPWMGARGVRRGQRLRNHLNGRDGRENSRVYK</sequence>
<dbReference type="CTD" id="27296"/>
<dbReference type="PANTHER" id="PTHR15562:SF0">
    <property type="entry name" value="TP53-TARGET GENE 5 PROTEIN"/>
    <property type="match status" value="1"/>
</dbReference>
<dbReference type="Proteomes" id="UP000694857">
    <property type="component" value="Chromosome 15"/>
</dbReference>
<evidence type="ECO:0000256" key="1">
    <source>
        <dbReference type="SAM" id="MobiDB-lite"/>
    </source>
</evidence>
<dbReference type="PANTHER" id="PTHR15562">
    <property type="entry name" value="TP53-TARGET GENE 5 PROTEIN"/>
    <property type="match status" value="1"/>
</dbReference>
<feature type="compositionally biased region" description="Basic and acidic residues" evidence="1">
    <location>
        <begin position="355"/>
        <end position="382"/>
    </location>
</feature>
<feature type="compositionally biased region" description="Gly residues" evidence="1">
    <location>
        <begin position="82"/>
        <end position="96"/>
    </location>
</feature>
<feature type="region of interest" description="Disordered" evidence="1">
    <location>
        <begin position="1"/>
        <end position="140"/>
    </location>
</feature>
<organism evidence="2 3">
    <name type="scientific">Balaenoptera musculus</name>
    <name type="common">Blue whale</name>
    <dbReference type="NCBI Taxonomy" id="9771"/>
    <lineage>
        <taxon>Eukaryota</taxon>
        <taxon>Metazoa</taxon>
        <taxon>Chordata</taxon>
        <taxon>Craniata</taxon>
        <taxon>Vertebrata</taxon>
        <taxon>Euteleostomi</taxon>
        <taxon>Mammalia</taxon>
        <taxon>Eutheria</taxon>
        <taxon>Laurasiatheria</taxon>
        <taxon>Artiodactyla</taxon>
        <taxon>Whippomorpha</taxon>
        <taxon>Cetacea</taxon>
        <taxon>Mysticeti</taxon>
        <taxon>Balaenopteridae</taxon>
        <taxon>Balaenoptera</taxon>
    </lineage>
</organism>
<feature type="compositionally biased region" description="Low complexity" evidence="1">
    <location>
        <begin position="126"/>
        <end position="136"/>
    </location>
</feature>
<dbReference type="AlphaFoldDB" id="A0A8B8V8C6"/>
<reference evidence="3" key="1">
    <citation type="submission" date="2025-08" db="UniProtKB">
        <authorList>
            <consortium name="RefSeq"/>
        </authorList>
    </citation>
    <scope>IDENTIFICATION</scope>
    <source>
        <tissue evidence="3">Epidermis and Blubber</tissue>
    </source>
</reference>
<dbReference type="RefSeq" id="XP_036681000.1">
    <property type="nucleotide sequence ID" value="XM_036825105.1"/>
</dbReference>
<evidence type="ECO:0000313" key="3">
    <source>
        <dbReference type="RefSeq" id="XP_036681000.1"/>
    </source>
</evidence>
<dbReference type="Pfam" id="PF15331">
    <property type="entry name" value="TP53IP5"/>
    <property type="match status" value="1"/>
</dbReference>
<name>A0A8B8V8C6_BALMU</name>
<accession>A0A8B8V8C6</accession>
<dbReference type="KEGG" id="bmus:118880903"/>